<protein>
    <submittedName>
        <fullName evidence="1">Uncharacterized protein</fullName>
    </submittedName>
</protein>
<proteinExistence type="predicted"/>
<dbReference type="EMBL" id="MCGR01000001">
    <property type="protein sequence ID" value="ORY92966.1"/>
    <property type="molecule type" value="Genomic_DNA"/>
</dbReference>
<reference evidence="1 2" key="1">
    <citation type="submission" date="2016-07" db="EMBL/GenBank/DDBJ databases">
        <title>Pervasive Adenine N6-methylation of Active Genes in Fungi.</title>
        <authorList>
            <consortium name="DOE Joint Genome Institute"/>
            <person name="Mondo S.J."/>
            <person name="Dannebaum R.O."/>
            <person name="Kuo R.C."/>
            <person name="Labutti K."/>
            <person name="Haridas S."/>
            <person name="Kuo A."/>
            <person name="Salamov A."/>
            <person name="Ahrendt S.R."/>
            <person name="Lipzen A."/>
            <person name="Sullivan W."/>
            <person name="Andreopoulos W.B."/>
            <person name="Clum A."/>
            <person name="Lindquist E."/>
            <person name="Daum C."/>
            <person name="Ramamoorthy G.K."/>
            <person name="Gryganskyi A."/>
            <person name="Culley D."/>
            <person name="Magnuson J.K."/>
            <person name="James T.Y."/>
            <person name="O'Malley M.A."/>
            <person name="Stajich J.E."/>
            <person name="Spatafora J.W."/>
            <person name="Visel A."/>
            <person name="Grigoriev I.V."/>
        </authorList>
    </citation>
    <scope>NUCLEOTIDE SEQUENCE [LARGE SCALE GENOMIC DNA]</scope>
    <source>
        <strain evidence="1 2">62-1032</strain>
    </source>
</reference>
<keyword evidence="2" id="KW-1185">Reference proteome</keyword>
<evidence type="ECO:0000313" key="2">
    <source>
        <dbReference type="Proteomes" id="UP000193467"/>
    </source>
</evidence>
<gene>
    <name evidence="1" type="ORF">BCR35DRAFT_298596</name>
</gene>
<accession>A0A1Y2G4T1</accession>
<sequence length="494" mass="54602">MLERIIKQAGAGLSTDVLDALQPALAVLSSSEPSSIAVPAVLDILGSLHAACRLLASSRTLPSPSARSPALPLELIGHIIALIQSSDDFHERQETNLALSYVSHDLYHLVRPHLRRQIHITRGRHVLGLDKLRRQGYSRPKEAMFISVLVDPSEMSKRGSAEPKDWPGALLLDVLYWLLPLGADPRGKSLDIRVLPVPGASDVSITIAHLEQILGVGEGVTDGWMWNPLLGQVEEARVDHMGCDPSGVQRYALIHEYDSKVCRLYVPAPNPTYEGKSEYEEFLADDAELHICPHPYEVLAVPHAAHFPQHLLGTLPNDPPILRHLEITVILPSLSDDPSAIRRNAFTELCSRLAPSLRRLELRVRHYEHGLQRAQLTTKLVADAVLSLTNLHTLAIGGTGLAGDLPSLLASSQVEDLTFLPTWREGCTAEEQCEDFARLIQVVKEGGYPRLRRLAFSLLSNSSAKVELARVCQDRGIPVFWVRPVPGWDDYYED</sequence>
<dbReference type="Proteomes" id="UP000193467">
    <property type="component" value="Unassembled WGS sequence"/>
</dbReference>
<name>A0A1Y2G4T1_9BASI</name>
<evidence type="ECO:0000313" key="1">
    <source>
        <dbReference type="EMBL" id="ORY92966.1"/>
    </source>
</evidence>
<dbReference type="InParanoid" id="A0A1Y2G4T1"/>
<organism evidence="1 2">
    <name type="scientific">Leucosporidium creatinivorum</name>
    <dbReference type="NCBI Taxonomy" id="106004"/>
    <lineage>
        <taxon>Eukaryota</taxon>
        <taxon>Fungi</taxon>
        <taxon>Dikarya</taxon>
        <taxon>Basidiomycota</taxon>
        <taxon>Pucciniomycotina</taxon>
        <taxon>Microbotryomycetes</taxon>
        <taxon>Leucosporidiales</taxon>
        <taxon>Leucosporidium</taxon>
    </lineage>
</organism>
<comment type="caution">
    <text evidence="1">The sequence shown here is derived from an EMBL/GenBank/DDBJ whole genome shotgun (WGS) entry which is preliminary data.</text>
</comment>
<dbReference type="AlphaFoldDB" id="A0A1Y2G4T1"/>